<evidence type="ECO:0000313" key="1">
    <source>
        <dbReference type="EMBL" id="CAK5072151.1"/>
    </source>
</evidence>
<proteinExistence type="predicted"/>
<keyword evidence="2" id="KW-1185">Reference proteome</keyword>
<sequence length="152" mass="17268">MTTNTFLNQQNFSSSPMCRLFFPFVSSTSPAISSTTESTERQQQQNNCQKSSRLNSRRNYSSNSSLFAAIFASLCVFAVHLPAVAGLACYETVNITIIMMQKFLIFCKLFLKIAGVYFLSFFLTNVFISLTKNNHLFYRFNANKKIIIFKSA</sequence>
<name>A0ACB0Z0H6_MELEN</name>
<dbReference type="Proteomes" id="UP001497535">
    <property type="component" value="Unassembled WGS sequence"/>
</dbReference>
<protein>
    <submittedName>
        <fullName evidence="1">Uncharacterized protein</fullName>
    </submittedName>
</protein>
<dbReference type="EMBL" id="CAVMJV010000022">
    <property type="protein sequence ID" value="CAK5072151.1"/>
    <property type="molecule type" value="Genomic_DNA"/>
</dbReference>
<comment type="caution">
    <text evidence="1">The sequence shown here is derived from an EMBL/GenBank/DDBJ whole genome shotgun (WGS) entry which is preliminary data.</text>
</comment>
<evidence type="ECO:0000313" key="2">
    <source>
        <dbReference type="Proteomes" id="UP001497535"/>
    </source>
</evidence>
<accession>A0ACB0Z0H6</accession>
<reference evidence="1" key="1">
    <citation type="submission" date="2023-11" db="EMBL/GenBank/DDBJ databases">
        <authorList>
            <person name="Poullet M."/>
        </authorList>
    </citation>
    <scope>NUCLEOTIDE SEQUENCE</scope>
    <source>
        <strain evidence="1">E1834</strain>
    </source>
</reference>
<organism evidence="1 2">
    <name type="scientific">Meloidogyne enterolobii</name>
    <name type="common">Root-knot nematode worm</name>
    <name type="synonym">Meloidogyne mayaguensis</name>
    <dbReference type="NCBI Taxonomy" id="390850"/>
    <lineage>
        <taxon>Eukaryota</taxon>
        <taxon>Metazoa</taxon>
        <taxon>Ecdysozoa</taxon>
        <taxon>Nematoda</taxon>
        <taxon>Chromadorea</taxon>
        <taxon>Rhabditida</taxon>
        <taxon>Tylenchina</taxon>
        <taxon>Tylenchomorpha</taxon>
        <taxon>Tylenchoidea</taxon>
        <taxon>Meloidogynidae</taxon>
        <taxon>Meloidogyninae</taxon>
        <taxon>Meloidogyne</taxon>
    </lineage>
</organism>
<gene>
    <name evidence="1" type="ORF">MENTE1834_LOCUS19111</name>
</gene>